<sequence>MLISDKLNMRFDKGSMVEVFSKKKDLSGGWRCAQIVEDNGDGYTVRYYRGAGIAKDGVDKVSSEAVRPRPPPATGSRVWAVGDVVEVLDDGYWRVSIIEEVLENDDSYGIQVIGSVDEFRVRKSGVRARQQWKNNQWFPLEKDSGIDKKLLSRVQKLAQMQTQGDFDMKDQEYVSLSRTQKRSFVDESSPECAQKRRAAEKEVKLHAVPDSYSFNGKVQTPDKFRKTHGKDKEQISKRTTSNTSLRNHDDAHPIGRTSETDSVQCESSVASCSIGDANFDRLISHSSASCSQERDSFSGAESFYHKGGDEAVSIGQSKQENTLRSHELELNRYRSTLEALYACGPLSWELEFYLTNLRQKYSVSTDEHLMELRRLKSSTGLGLPCC</sequence>
<dbReference type="Proteomes" id="UP000596660">
    <property type="component" value="Unplaced"/>
</dbReference>
<dbReference type="GeneID" id="110704516"/>
<protein>
    <recommendedName>
        <fullName evidence="4">ENT domain-containing protein</fullName>
    </recommendedName>
</protein>
<keyword evidence="2" id="KW-0539">Nucleus</keyword>
<reference evidence="5" key="2">
    <citation type="submission" date="2021-03" db="UniProtKB">
        <authorList>
            <consortium name="EnsemblPlants"/>
        </authorList>
    </citation>
    <scope>IDENTIFICATION</scope>
</reference>
<keyword evidence="6" id="KW-1185">Reference proteome</keyword>
<dbReference type="Pfam" id="PF05641">
    <property type="entry name" value="Agenet"/>
    <property type="match status" value="1"/>
</dbReference>
<dbReference type="Gene3D" id="1.10.1240.40">
    <property type="entry name" value="ENT domain"/>
    <property type="match status" value="1"/>
</dbReference>
<dbReference type="PANTHER" id="PTHR31917:SF5">
    <property type="entry name" value="OS02G0204500 PROTEIN"/>
    <property type="match status" value="1"/>
</dbReference>
<evidence type="ECO:0000256" key="1">
    <source>
        <dbReference type="ARBA" id="ARBA00004123"/>
    </source>
</evidence>
<dbReference type="GO" id="GO:0005634">
    <property type="term" value="C:nucleus"/>
    <property type="evidence" value="ECO:0007669"/>
    <property type="project" value="UniProtKB-SubCell"/>
</dbReference>
<feature type="compositionally biased region" description="Basic and acidic residues" evidence="3">
    <location>
        <begin position="220"/>
        <end position="236"/>
    </location>
</feature>
<gene>
    <name evidence="5" type="primary">LOC110704516</name>
</gene>
<organism evidence="5 6">
    <name type="scientific">Chenopodium quinoa</name>
    <name type="common">Quinoa</name>
    <dbReference type="NCBI Taxonomy" id="63459"/>
    <lineage>
        <taxon>Eukaryota</taxon>
        <taxon>Viridiplantae</taxon>
        <taxon>Streptophyta</taxon>
        <taxon>Embryophyta</taxon>
        <taxon>Tracheophyta</taxon>
        <taxon>Spermatophyta</taxon>
        <taxon>Magnoliopsida</taxon>
        <taxon>eudicotyledons</taxon>
        <taxon>Gunneridae</taxon>
        <taxon>Pentapetalae</taxon>
        <taxon>Caryophyllales</taxon>
        <taxon>Chenopodiaceae</taxon>
        <taxon>Chenopodioideae</taxon>
        <taxon>Atripliceae</taxon>
        <taxon>Chenopodium</taxon>
    </lineage>
</organism>
<feature type="domain" description="ENT" evidence="4">
    <location>
        <begin position="321"/>
        <end position="386"/>
    </location>
</feature>
<dbReference type="Pfam" id="PF03735">
    <property type="entry name" value="ENT"/>
    <property type="match status" value="1"/>
</dbReference>
<evidence type="ECO:0000313" key="6">
    <source>
        <dbReference type="Proteomes" id="UP000596660"/>
    </source>
</evidence>
<accession>A0A803MJU0</accession>
<dbReference type="OrthoDB" id="663550at2759"/>
<dbReference type="KEGG" id="cqi:110704516"/>
<evidence type="ECO:0000256" key="2">
    <source>
        <dbReference type="ARBA" id="ARBA00023242"/>
    </source>
</evidence>
<name>A0A803MJU0_CHEQI</name>
<evidence type="ECO:0000259" key="4">
    <source>
        <dbReference type="PROSITE" id="PS51138"/>
    </source>
</evidence>
<comment type="subcellular location">
    <subcellularLocation>
        <location evidence="1">Nucleus</location>
    </subcellularLocation>
</comment>
<proteinExistence type="predicted"/>
<evidence type="ECO:0000313" key="5">
    <source>
        <dbReference type="EnsemblPlants" id="AUR62030673-RA:cds"/>
    </source>
</evidence>
<dbReference type="SMART" id="SM01191">
    <property type="entry name" value="ENT"/>
    <property type="match status" value="1"/>
</dbReference>
<dbReference type="EnsemblPlants" id="AUR62030673-RA">
    <property type="protein sequence ID" value="AUR62030673-RA:cds"/>
    <property type="gene ID" value="AUR62030673"/>
</dbReference>
<dbReference type="OMA" id="AGQISHI"/>
<reference evidence="5" key="1">
    <citation type="journal article" date="2017" name="Nature">
        <title>The genome of Chenopodium quinoa.</title>
        <authorList>
            <person name="Jarvis D.E."/>
            <person name="Ho Y.S."/>
            <person name="Lightfoot D.J."/>
            <person name="Schmoeckel S.M."/>
            <person name="Li B."/>
            <person name="Borm T.J.A."/>
            <person name="Ohyanagi H."/>
            <person name="Mineta K."/>
            <person name="Michell C.T."/>
            <person name="Saber N."/>
            <person name="Kharbatia N.M."/>
            <person name="Rupper R.R."/>
            <person name="Sharp A.R."/>
            <person name="Dally N."/>
            <person name="Boughton B.A."/>
            <person name="Woo Y.H."/>
            <person name="Gao G."/>
            <person name="Schijlen E.G.W.M."/>
            <person name="Guo X."/>
            <person name="Momin A.A."/>
            <person name="Negrao S."/>
            <person name="Al-Babili S."/>
            <person name="Gehring C."/>
            <person name="Roessner U."/>
            <person name="Jung C."/>
            <person name="Murphy K."/>
            <person name="Arold S.T."/>
            <person name="Gojobori T."/>
            <person name="van der Linden C.G."/>
            <person name="van Loo E.N."/>
            <person name="Jellen E.N."/>
            <person name="Maughan P.J."/>
            <person name="Tester M."/>
        </authorList>
    </citation>
    <scope>NUCLEOTIDE SEQUENCE [LARGE SCALE GENOMIC DNA]</scope>
    <source>
        <strain evidence="5">cv. PI 614886</strain>
    </source>
</reference>
<feature type="region of interest" description="Disordered" evidence="3">
    <location>
        <begin position="216"/>
        <end position="261"/>
    </location>
</feature>
<dbReference type="SMART" id="SM00743">
    <property type="entry name" value="Agenet"/>
    <property type="match status" value="2"/>
</dbReference>
<dbReference type="InterPro" id="IPR008395">
    <property type="entry name" value="Agenet-like_dom"/>
</dbReference>
<dbReference type="InterPro" id="IPR014002">
    <property type="entry name" value="Agenet_dom_plant"/>
</dbReference>
<dbReference type="InterPro" id="IPR005491">
    <property type="entry name" value="ENT_dom"/>
</dbReference>
<dbReference type="Gramene" id="AUR62030673-RA">
    <property type="protein sequence ID" value="AUR62030673-RA:cds"/>
    <property type="gene ID" value="AUR62030673"/>
</dbReference>
<dbReference type="AlphaFoldDB" id="A0A803MJU0"/>
<dbReference type="PANTHER" id="PTHR31917">
    <property type="entry name" value="AGENET DOMAIN-CONTAINING PROTEIN-RELATED"/>
    <property type="match status" value="1"/>
</dbReference>
<dbReference type="SUPFAM" id="SSF158639">
    <property type="entry name" value="ENT-like"/>
    <property type="match status" value="1"/>
</dbReference>
<evidence type="ECO:0000256" key="3">
    <source>
        <dbReference type="SAM" id="MobiDB-lite"/>
    </source>
</evidence>
<dbReference type="PROSITE" id="PS51138">
    <property type="entry name" value="ENT"/>
    <property type="match status" value="1"/>
</dbReference>
<dbReference type="InterPro" id="IPR036142">
    <property type="entry name" value="ENT_dom-like_sf"/>
</dbReference>
<dbReference type="RefSeq" id="XP_021738004.1">
    <property type="nucleotide sequence ID" value="XM_021882312.1"/>
</dbReference>